<feature type="transmembrane region" description="Helical" evidence="1">
    <location>
        <begin position="35"/>
        <end position="54"/>
    </location>
</feature>
<feature type="transmembrane region" description="Helical" evidence="1">
    <location>
        <begin position="60"/>
        <end position="78"/>
    </location>
</feature>
<protein>
    <submittedName>
        <fullName evidence="2">Uncharacterized protein</fullName>
    </submittedName>
</protein>
<organism evidence="2 3">
    <name type="scientific">Paractinoplanes rhizophilus</name>
    <dbReference type="NCBI Taxonomy" id="1416877"/>
    <lineage>
        <taxon>Bacteria</taxon>
        <taxon>Bacillati</taxon>
        <taxon>Actinomycetota</taxon>
        <taxon>Actinomycetes</taxon>
        <taxon>Micromonosporales</taxon>
        <taxon>Micromonosporaceae</taxon>
        <taxon>Paractinoplanes</taxon>
    </lineage>
</organism>
<dbReference type="Proteomes" id="UP001596548">
    <property type="component" value="Unassembled WGS sequence"/>
</dbReference>
<feature type="transmembrane region" description="Helical" evidence="1">
    <location>
        <begin position="120"/>
        <end position="139"/>
    </location>
</feature>
<sequence>MAVPALAPFLITLAALLALYATARAARSTPHTTTVAHRTVTFLAVLCAVAIAHPSATTDSAHVLSTVLAAALTGYLAGAMHRPAAHADPIRYAAAGALCLVGVTALNATTGPASAGVAPMLPSAAIAICLVVAIGVAVVTGNAAAGRRAGLLIAAWPRRCRSPSLPSACSRSSGGR</sequence>
<reference evidence="3" key="1">
    <citation type="journal article" date="2019" name="Int. J. Syst. Evol. Microbiol.">
        <title>The Global Catalogue of Microorganisms (GCM) 10K type strain sequencing project: providing services to taxonomists for standard genome sequencing and annotation.</title>
        <authorList>
            <consortium name="The Broad Institute Genomics Platform"/>
            <consortium name="The Broad Institute Genome Sequencing Center for Infectious Disease"/>
            <person name="Wu L."/>
            <person name="Ma J."/>
        </authorList>
    </citation>
    <scope>NUCLEOTIDE SEQUENCE [LARGE SCALE GENOMIC DNA]</scope>
    <source>
        <strain evidence="3">XZYJT-10</strain>
    </source>
</reference>
<evidence type="ECO:0000313" key="2">
    <source>
        <dbReference type="EMBL" id="MFC7276499.1"/>
    </source>
</evidence>
<keyword evidence="1" id="KW-0472">Membrane</keyword>
<name>A0ABW2HUJ8_9ACTN</name>
<proteinExistence type="predicted"/>
<evidence type="ECO:0000256" key="1">
    <source>
        <dbReference type="SAM" id="Phobius"/>
    </source>
</evidence>
<accession>A0ABW2HUJ8</accession>
<keyword evidence="3" id="KW-1185">Reference proteome</keyword>
<keyword evidence="1" id="KW-1133">Transmembrane helix</keyword>
<feature type="transmembrane region" description="Helical" evidence="1">
    <location>
        <begin position="6"/>
        <end position="23"/>
    </location>
</feature>
<gene>
    <name evidence="2" type="ORF">ACFQS1_21110</name>
</gene>
<evidence type="ECO:0000313" key="3">
    <source>
        <dbReference type="Proteomes" id="UP001596548"/>
    </source>
</evidence>
<dbReference type="RefSeq" id="WP_378970914.1">
    <property type="nucleotide sequence ID" value="NZ_JBHTBJ010000015.1"/>
</dbReference>
<feature type="transmembrane region" description="Helical" evidence="1">
    <location>
        <begin position="90"/>
        <end position="108"/>
    </location>
</feature>
<dbReference type="EMBL" id="JBHTBJ010000015">
    <property type="protein sequence ID" value="MFC7276499.1"/>
    <property type="molecule type" value="Genomic_DNA"/>
</dbReference>
<keyword evidence="1" id="KW-0812">Transmembrane</keyword>
<comment type="caution">
    <text evidence="2">The sequence shown here is derived from an EMBL/GenBank/DDBJ whole genome shotgun (WGS) entry which is preliminary data.</text>
</comment>